<keyword evidence="3" id="KW-1185">Reference proteome</keyword>
<reference evidence="2 3" key="1">
    <citation type="journal article" date="2023" name="Plants (Basel)">
        <title>Bridging the Gap: Combining Genomics and Transcriptomics Approaches to Understand Stylosanthes scabra, an Orphan Legume from the Brazilian Caatinga.</title>
        <authorList>
            <person name="Ferreira-Neto J.R.C."/>
            <person name="da Silva M.D."/>
            <person name="Binneck E."/>
            <person name="de Melo N.F."/>
            <person name="da Silva R.H."/>
            <person name="de Melo A.L.T.M."/>
            <person name="Pandolfi V."/>
            <person name="Bustamante F.O."/>
            <person name="Brasileiro-Vidal A.C."/>
            <person name="Benko-Iseppon A.M."/>
        </authorList>
    </citation>
    <scope>NUCLEOTIDE SEQUENCE [LARGE SCALE GENOMIC DNA]</scope>
    <source>
        <tissue evidence="2">Leaves</tissue>
    </source>
</reference>
<feature type="region of interest" description="Disordered" evidence="1">
    <location>
        <begin position="138"/>
        <end position="165"/>
    </location>
</feature>
<dbReference type="EMBL" id="JASCZI010032806">
    <property type="protein sequence ID" value="MED6128552.1"/>
    <property type="molecule type" value="Genomic_DNA"/>
</dbReference>
<sequence length="704" mass="74192">MNRQGSSSQEGQVNRGNEATEIIVQASPLRSLRFFNTSSPSDSGSGGNNSETTFLERFGSSNDNRGVSNMMPPTNNNNAASSSLIEVNLNSSPPRLSASSDRLTLQRNNNPVASDIDLTNLGINSNNSNNRQNEVSLDLSLHPSGGEGGSSLGGATEQAGGNGGLAVQNTTAAAAAARRIKRTAPDYPRRELTVGESSSRAAAAAAAAGGGGSVPQAMAAPKRRATGNENAGVHISSSSSSPCTCTPAPTCPTHGGSNNNINNSSSSSSRERHRQTTNNNNNSSNNNGGVVIRGGSSSSPAGPVSELQQAFRSGTTTFQGLQPNNHHHMVTTTTVPSNDIHFNNLINNPELDLMIIDSTIPLLGNHHHHHHVHHGDQLPIPPVTSFYHHGHQCYFATADTPYPPPFGPGPVSTISYLDNLPPHRRFNGSSSSSPPPSPLPWTSVVRPRAIPSLSVTHRRGSGGRGGGSSEANNAIMRINNPSSPPPSYGRGIINYVTQNLGNSPSSSSMVSASSLSNQLLGTLVENAGTPFSGSGAAQNTVGAVPAFQHLSSVARAWIQRLNAHDETLMRASPSSTAAEDPSGSSTTTRQRALRASVAETHNLPTFFADARRLREEIRSAIEHLRSGGSVRLEELLILDYSIVLNLLDTVDEVDEEALEIIEGRRGSNPDIGLTENEILVFIGRETFQTVGEQPQHNDACIICQ</sequence>
<feature type="compositionally biased region" description="Low complexity" evidence="1">
    <location>
        <begin position="236"/>
        <end position="268"/>
    </location>
</feature>
<name>A0ABU6RX13_9FABA</name>
<evidence type="ECO:0000256" key="1">
    <source>
        <dbReference type="SAM" id="MobiDB-lite"/>
    </source>
</evidence>
<feature type="non-terminal residue" evidence="2">
    <location>
        <position position="704"/>
    </location>
</feature>
<feature type="compositionally biased region" description="Low complexity" evidence="1">
    <location>
        <begin position="278"/>
        <end position="304"/>
    </location>
</feature>
<evidence type="ECO:0000313" key="2">
    <source>
        <dbReference type="EMBL" id="MED6128552.1"/>
    </source>
</evidence>
<proteinExistence type="predicted"/>
<gene>
    <name evidence="2" type="ORF">PIB30_099014</name>
</gene>
<accession>A0ABU6RX13</accession>
<feature type="region of interest" description="Disordered" evidence="1">
    <location>
        <begin position="406"/>
        <end position="475"/>
    </location>
</feature>
<protein>
    <submittedName>
        <fullName evidence="2">Uncharacterized protein</fullName>
    </submittedName>
</protein>
<feature type="compositionally biased region" description="Low complexity" evidence="1">
    <location>
        <begin position="68"/>
        <end position="80"/>
    </location>
</feature>
<feature type="region of interest" description="Disordered" evidence="1">
    <location>
        <begin position="570"/>
        <end position="591"/>
    </location>
</feature>
<evidence type="ECO:0000313" key="3">
    <source>
        <dbReference type="Proteomes" id="UP001341840"/>
    </source>
</evidence>
<dbReference type="Proteomes" id="UP001341840">
    <property type="component" value="Unassembled WGS sequence"/>
</dbReference>
<feature type="region of interest" description="Disordered" evidence="1">
    <location>
        <begin position="34"/>
        <end position="80"/>
    </location>
</feature>
<comment type="caution">
    <text evidence="2">The sequence shown here is derived from an EMBL/GenBank/DDBJ whole genome shotgun (WGS) entry which is preliminary data.</text>
</comment>
<organism evidence="2 3">
    <name type="scientific">Stylosanthes scabra</name>
    <dbReference type="NCBI Taxonomy" id="79078"/>
    <lineage>
        <taxon>Eukaryota</taxon>
        <taxon>Viridiplantae</taxon>
        <taxon>Streptophyta</taxon>
        <taxon>Embryophyta</taxon>
        <taxon>Tracheophyta</taxon>
        <taxon>Spermatophyta</taxon>
        <taxon>Magnoliopsida</taxon>
        <taxon>eudicotyledons</taxon>
        <taxon>Gunneridae</taxon>
        <taxon>Pentapetalae</taxon>
        <taxon>rosids</taxon>
        <taxon>fabids</taxon>
        <taxon>Fabales</taxon>
        <taxon>Fabaceae</taxon>
        <taxon>Papilionoideae</taxon>
        <taxon>50 kb inversion clade</taxon>
        <taxon>dalbergioids sensu lato</taxon>
        <taxon>Dalbergieae</taxon>
        <taxon>Pterocarpus clade</taxon>
        <taxon>Stylosanthes</taxon>
    </lineage>
</organism>
<feature type="region of interest" description="Disordered" evidence="1">
    <location>
        <begin position="206"/>
        <end position="304"/>
    </location>
</feature>
<feature type="compositionally biased region" description="Polar residues" evidence="1">
    <location>
        <begin position="572"/>
        <end position="590"/>
    </location>
</feature>
<feature type="compositionally biased region" description="Low complexity" evidence="1">
    <location>
        <begin position="34"/>
        <end position="53"/>
    </location>
</feature>